<dbReference type="Gene3D" id="3.30.70.270">
    <property type="match status" value="3"/>
</dbReference>
<evidence type="ECO:0000256" key="8">
    <source>
        <dbReference type="PROSITE-ProRule" id="PRU00047"/>
    </source>
</evidence>
<sequence length="876" mass="101236">MKSSLKKHLIRNEKDISKPEKWLQYAREDAYIQKRIQQQCSNFYYETEDEPFLESTLPTTTIQPRLPFTQASSQHTTKPHHQKQYQRLRLILNNRPSQQQNYYQNLKQDRRNYSEKKVQQSDSCLICNRKNHPTSKCFYKKDNGWFKCGQSGHRIHDCPQRHFFEGEVLCNNIPQEALIDTGLAITIIHESLLNKTPHKTLTPKTKNHLSANCSILNIIGDIPLEINIDGIKTKVIADVTTNLVTDLILGSDWIQQNNVYILTPEKRIMTKSRGEEVSTPFVKPPLLDYTATLINYTTLPPFSEKIVEAKVQLDNMTDVLFGPNPRLKNKALFTANALLNIENRRIRISIINATNRQQTLSEGIKLGIVTQVSSTIGVTIPSNYLTERIPEGKACKKLIPEGKGANKSNKLNFNNMLTTTLHGKQHQCRECYRNFNTGNELFKHLRDKCYPEEIRQQTNKLTEHISDDKQREQILKILWKYGKLFDIRRPSKTDIVLKNAVNTGTHRPIHTPPYRKSNKDQEILRIETEKLLKNGIIEHSTSPWSSPVVLVKKKDGTTRFCVDYRRLNQITTKDAFSLPRIDDIYDQLTKATYFTKFDFKVVLPQGLTNGPPTFQRIVNQILSPNRWKHVLAYIDDIIVYSQNFNEHLKHIEEVCSLLQEANFKLNVEKCEVARTEILFLGHVIKTGTIKPDPNNIRGLADTREPTSAEEAFRFVKAAEYYRKFIPKFSIIAAPLHKYSPAILQQQKNSKKLKFELSAEARTAFHQLKEILTTNLMLDLPDNTLPFKLQTDASVDGIGAVLLQITPNGDRPLAYMSKKLTKTQTNWPTIEQECYAIVQAIEKWDKYLRGHEFILETDHESLVYFANKEQLNKRCER</sequence>
<dbReference type="InterPro" id="IPR000477">
    <property type="entry name" value="RT_dom"/>
</dbReference>
<keyword evidence="8" id="KW-0862">Zinc</keyword>
<evidence type="ECO:0000256" key="5">
    <source>
        <dbReference type="ARBA" id="ARBA00022759"/>
    </source>
</evidence>
<dbReference type="InterPro" id="IPR036875">
    <property type="entry name" value="Znf_CCHC_sf"/>
</dbReference>
<dbReference type="Proteomes" id="UP000663870">
    <property type="component" value="Unassembled WGS sequence"/>
</dbReference>
<dbReference type="InterPro" id="IPR050951">
    <property type="entry name" value="Retrovirus_Pol_polyprotein"/>
</dbReference>
<reference evidence="11" key="1">
    <citation type="submission" date="2021-02" db="EMBL/GenBank/DDBJ databases">
        <authorList>
            <person name="Nowell W R."/>
        </authorList>
    </citation>
    <scope>NUCLEOTIDE SEQUENCE</scope>
</reference>
<keyword evidence="2" id="KW-0808">Transferase</keyword>
<dbReference type="GO" id="GO:0004519">
    <property type="term" value="F:endonuclease activity"/>
    <property type="evidence" value="ECO:0007669"/>
    <property type="project" value="UniProtKB-KW"/>
</dbReference>
<evidence type="ECO:0000259" key="10">
    <source>
        <dbReference type="PROSITE" id="PS50878"/>
    </source>
</evidence>
<dbReference type="Pfam" id="PF17917">
    <property type="entry name" value="RT_RNaseH"/>
    <property type="match status" value="1"/>
</dbReference>
<evidence type="ECO:0000313" key="14">
    <source>
        <dbReference type="Proteomes" id="UP000663870"/>
    </source>
</evidence>
<dbReference type="InterPro" id="IPR043128">
    <property type="entry name" value="Rev_trsase/Diguanyl_cyclase"/>
</dbReference>
<keyword evidence="8" id="KW-0863">Zinc-finger</keyword>
<keyword evidence="8" id="KW-0479">Metal-binding</keyword>
<evidence type="ECO:0000256" key="1">
    <source>
        <dbReference type="ARBA" id="ARBA00012493"/>
    </source>
</evidence>
<dbReference type="Gene3D" id="2.40.70.10">
    <property type="entry name" value="Acid Proteases"/>
    <property type="match status" value="1"/>
</dbReference>
<evidence type="ECO:0000256" key="4">
    <source>
        <dbReference type="ARBA" id="ARBA00022722"/>
    </source>
</evidence>
<dbReference type="GO" id="GO:0008270">
    <property type="term" value="F:zinc ion binding"/>
    <property type="evidence" value="ECO:0007669"/>
    <property type="project" value="UniProtKB-KW"/>
</dbReference>
<evidence type="ECO:0000256" key="6">
    <source>
        <dbReference type="ARBA" id="ARBA00022801"/>
    </source>
</evidence>
<dbReference type="EMBL" id="CAJNOH010001257">
    <property type="protein sequence ID" value="CAF1196229.1"/>
    <property type="molecule type" value="Genomic_DNA"/>
</dbReference>
<keyword evidence="5" id="KW-0255">Endonuclease</keyword>
<dbReference type="InterPro" id="IPR021109">
    <property type="entry name" value="Peptidase_aspartic_dom_sf"/>
</dbReference>
<dbReference type="Gene3D" id="3.10.10.10">
    <property type="entry name" value="HIV Type 1 Reverse Transcriptase, subunit A, domain 1"/>
    <property type="match status" value="1"/>
</dbReference>
<dbReference type="PROSITE" id="PS50158">
    <property type="entry name" value="ZF_CCHC"/>
    <property type="match status" value="1"/>
</dbReference>
<feature type="domain" description="CCHC-type" evidence="9">
    <location>
        <begin position="146"/>
        <end position="160"/>
    </location>
</feature>
<dbReference type="EC" id="2.7.7.49" evidence="1"/>
<dbReference type="PANTHER" id="PTHR37984">
    <property type="entry name" value="PROTEIN CBG26694"/>
    <property type="match status" value="1"/>
</dbReference>
<dbReference type="SUPFAM" id="SSF57756">
    <property type="entry name" value="Retrovirus zinc finger-like domains"/>
    <property type="match status" value="1"/>
</dbReference>
<name>A0A814VX03_9BILA</name>
<dbReference type="PANTHER" id="PTHR37984:SF5">
    <property type="entry name" value="PROTEIN NYNRIN-LIKE"/>
    <property type="match status" value="1"/>
</dbReference>
<dbReference type="SUPFAM" id="SSF50630">
    <property type="entry name" value="Acid proteases"/>
    <property type="match status" value="1"/>
</dbReference>
<evidence type="ECO:0000256" key="7">
    <source>
        <dbReference type="ARBA" id="ARBA00022918"/>
    </source>
</evidence>
<dbReference type="GO" id="GO:0016779">
    <property type="term" value="F:nucleotidyltransferase activity"/>
    <property type="evidence" value="ECO:0007669"/>
    <property type="project" value="UniProtKB-KW"/>
</dbReference>
<evidence type="ECO:0000256" key="3">
    <source>
        <dbReference type="ARBA" id="ARBA00022695"/>
    </source>
</evidence>
<dbReference type="GO" id="GO:0006508">
    <property type="term" value="P:proteolysis"/>
    <property type="evidence" value="ECO:0007669"/>
    <property type="project" value="UniProtKB-KW"/>
</dbReference>
<feature type="domain" description="Reverse transcriptase" evidence="10">
    <location>
        <begin position="468"/>
        <end position="684"/>
    </location>
</feature>
<dbReference type="CDD" id="cd00303">
    <property type="entry name" value="retropepsin_like"/>
    <property type="match status" value="1"/>
</dbReference>
<gene>
    <name evidence="12" type="ORF">JXQ802_LOCUS41051</name>
    <name evidence="11" type="ORF">PYM288_LOCUS24621</name>
</gene>
<dbReference type="Gene3D" id="4.10.60.10">
    <property type="entry name" value="Zinc finger, CCHC-type"/>
    <property type="match status" value="1"/>
</dbReference>
<dbReference type="SUPFAM" id="SSF56672">
    <property type="entry name" value="DNA/RNA polymerases"/>
    <property type="match status" value="1"/>
</dbReference>
<evidence type="ECO:0000313" key="11">
    <source>
        <dbReference type="EMBL" id="CAF1196229.1"/>
    </source>
</evidence>
<dbReference type="GO" id="GO:0003677">
    <property type="term" value="F:DNA binding"/>
    <property type="evidence" value="ECO:0007669"/>
    <property type="project" value="UniProtKB-KW"/>
</dbReference>
<dbReference type="FunFam" id="3.30.70.270:FF:000003">
    <property type="entry name" value="Transposon Ty3-G Gag-Pol polyprotein"/>
    <property type="match status" value="1"/>
</dbReference>
<accession>A0A814VX03</accession>
<proteinExistence type="predicted"/>
<dbReference type="Pfam" id="PF00078">
    <property type="entry name" value="RVT_1"/>
    <property type="match status" value="1"/>
</dbReference>
<dbReference type="Proteomes" id="UP000663854">
    <property type="component" value="Unassembled WGS sequence"/>
</dbReference>
<evidence type="ECO:0000256" key="2">
    <source>
        <dbReference type="ARBA" id="ARBA00022679"/>
    </source>
</evidence>
<keyword evidence="14" id="KW-1185">Reference proteome</keyword>
<keyword evidence="7" id="KW-0695">RNA-directed DNA polymerase</keyword>
<dbReference type="EMBL" id="CAJNOL010002563">
    <property type="protein sequence ID" value="CAF1511953.1"/>
    <property type="molecule type" value="Genomic_DNA"/>
</dbReference>
<dbReference type="FunFam" id="3.10.20.370:FF:000001">
    <property type="entry name" value="Retrovirus-related Pol polyprotein from transposon 17.6-like protein"/>
    <property type="match status" value="1"/>
</dbReference>
<dbReference type="CDD" id="cd09274">
    <property type="entry name" value="RNase_HI_RT_Ty3"/>
    <property type="match status" value="1"/>
</dbReference>
<dbReference type="InterPro" id="IPR041373">
    <property type="entry name" value="RT_RNaseH"/>
</dbReference>
<keyword evidence="6" id="KW-0378">Hydrolase</keyword>
<comment type="caution">
    <text evidence="11">The sequence shown here is derived from an EMBL/GenBank/DDBJ whole genome shotgun (WGS) entry which is preliminary data.</text>
</comment>
<protein>
    <recommendedName>
        <fullName evidence="1">RNA-directed DNA polymerase</fullName>
        <ecNumber evidence="1">2.7.7.49</ecNumber>
    </recommendedName>
</protein>
<evidence type="ECO:0000313" key="13">
    <source>
        <dbReference type="Proteomes" id="UP000663854"/>
    </source>
</evidence>
<dbReference type="AlphaFoldDB" id="A0A814VX03"/>
<dbReference type="GO" id="GO:0004190">
    <property type="term" value="F:aspartic-type endopeptidase activity"/>
    <property type="evidence" value="ECO:0007669"/>
    <property type="project" value="UniProtKB-KW"/>
</dbReference>
<keyword evidence="3" id="KW-0548">Nucleotidyltransferase</keyword>
<evidence type="ECO:0000313" key="12">
    <source>
        <dbReference type="EMBL" id="CAF1511953.1"/>
    </source>
</evidence>
<evidence type="ECO:0000259" key="9">
    <source>
        <dbReference type="PROSITE" id="PS50158"/>
    </source>
</evidence>
<keyword evidence="4" id="KW-0540">Nuclease</keyword>
<dbReference type="CDD" id="cd01647">
    <property type="entry name" value="RT_LTR"/>
    <property type="match status" value="1"/>
</dbReference>
<organism evidence="11 13">
    <name type="scientific">Rotaria sordida</name>
    <dbReference type="NCBI Taxonomy" id="392033"/>
    <lineage>
        <taxon>Eukaryota</taxon>
        <taxon>Metazoa</taxon>
        <taxon>Spiralia</taxon>
        <taxon>Gnathifera</taxon>
        <taxon>Rotifera</taxon>
        <taxon>Eurotatoria</taxon>
        <taxon>Bdelloidea</taxon>
        <taxon>Philodinida</taxon>
        <taxon>Philodinidae</taxon>
        <taxon>Rotaria</taxon>
    </lineage>
</organism>
<dbReference type="InterPro" id="IPR001878">
    <property type="entry name" value="Znf_CCHC"/>
</dbReference>
<dbReference type="PROSITE" id="PS50878">
    <property type="entry name" value="RT_POL"/>
    <property type="match status" value="1"/>
</dbReference>
<dbReference type="InterPro" id="IPR043502">
    <property type="entry name" value="DNA/RNA_pol_sf"/>
</dbReference>